<evidence type="ECO:0000313" key="3">
    <source>
        <dbReference type="Proteomes" id="UP000603708"/>
    </source>
</evidence>
<evidence type="ECO:0000256" key="1">
    <source>
        <dbReference type="SAM" id="MobiDB-lite"/>
    </source>
</evidence>
<proteinExistence type="predicted"/>
<keyword evidence="3" id="KW-1185">Reference proteome</keyword>
<dbReference type="EMBL" id="BNCD01000006">
    <property type="protein sequence ID" value="GHH77405.1"/>
    <property type="molecule type" value="Genomic_DNA"/>
</dbReference>
<accession>A0A919G3L2</accession>
<dbReference type="AlphaFoldDB" id="A0A919G3L2"/>
<feature type="region of interest" description="Disordered" evidence="1">
    <location>
        <begin position="1"/>
        <end position="54"/>
    </location>
</feature>
<sequence>MTQKDAPTGADATIPGKLPATGHQGRQEPAAMTSTPTTTRTSTRAPLAAHGTGRVPPRSGAVLAGLCAAVLALSGCGGQKGGSPAAGSVPDGWGTLATSGVSVSYPKAGSGSGGYTVQTAGERSKYNAAAAERTEHGVTVSLITIQLGFTRADTAEDAAIAAEAGIQLGSTIRSTRKVKLAGTGDARRIDFEFGSTGEDRTPPKGTRIEGVILTGLDSKDRTFAVRVDARKGTLPDADLKRIVDSIEVH</sequence>
<feature type="compositionally biased region" description="Low complexity" evidence="1">
    <location>
        <begin position="30"/>
        <end position="49"/>
    </location>
</feature>
<organism evidence="2 3">
    <name type="scientific">Streptomyces sulfonofaciens</name>
    <dbReference type="NCBI Taxonomy" id="68272"/>
    <lineage>
        <taxon>Bacteria</taxon>
        <taxon>Bacillati</taxon>
        <taxon>Actinomycetota</taxon>
        <taxon>Actinomycetes</taxon>
        <taxon>Kitasatosporales</taxon>
        <taxon>Streptomycetaceae</taxon>
        <taxon>Streptomyces</taxon>
    </lineage>
</organism>
<protein>
    <submittedName>
        <fullName evidence="2">Uncharacterized protein</fullName>
    </submittedName>
</protein>
<reference evidence="2" key="1">
    <citation type="journal article" date="2014" name="Int. J. Syst. Evol. Microbiol.">
        <title>Complete genome sequence of Corynebacterium casei LMG S-19264T (=DSM 44701T), isolated from a smear-ripened cheese.</title>
        <authorList>
            <consortium name="US DOE Joint Genome Institute (JGI-PGF)"/>
            <person name="Walter F."/>
            <person name="Albersmeier A."/>
            <person name="Kalinowski J."/>
            <person name="Ruckert C."/>
        </authorList>
    </citation>
    <scope>NUCLEOTIDE SEQUENCE</scope>
    <source>
        <strain evidence="2">JCM 5069</strain>
    </source>
</reference>
<dbReference type="Proteomes" id="UP000603708">
    <property type="component" value="Unassembled WGS sequence"/>
</dbReference>
<name>A0A919G3L2_9ACTN</name>
<gene>
    <name evidence="2" type="ORF">GCM10018793_25400</name>
</gene>
<comment type="caution">
    <text evidence="2">The sequence shown here is derived from an EMBL/GenBank/DDBJ whole genome shotgun (WGS) entry which is preliminary data.</text>
</comment>
<reference evidence="2" key="2">
    <citation type="submission" date="2020-09" db="EMBL/GenBank/DDBJ databases">
        <authorList>
            <person name="Sun Q."/>
            <person name="Ohkuma M."/>
        </authorList>
    </citation>
    <scope>NUCLEOTIDE SEQUENCE</scope>
    <source>
        <strain evidence="2">JCM 5069</strain>
    </source>
</reference>
<evidence type="ECO:0000313" key="2">
    <source>
        <dbReference type="EMBL" id="GHH77405.1"/>
    </source>
</evidence>